<feature type="region of interest" description="Disordered" evidence="9">
    <location>
        <begin position="339"/>
        <end position="370"/>
    </location>
</feature>
<keyword evidence="7" id="KW-0862">Zinc</keyword>
<evidence type="ECO:0000256" key="3">
    <source>
        <dbReference type="ARBA" id="ARBA00022679"/>
    </source>
</evidence>
<evidence type="ECO:0000256" key="4">
    <source>
        <dbReference type="ARBA" id="ARBA00022723"/>
    </source>
</evidence>
<accession>A0A371HFP9</accession>
<keyword evidence="3" id="KW-0808">Transferase</keyword>
<evidence type="ECO:0000259" key="10">
    <source>
        <dbReference type="PROSITE" id="PS50089"/>
    </source>
</evidence>
<dbReference type="InterPro" id="IPR013083">
    <property type="entry name" value="Znf_RING/FYVE/PHD"/>
</dbReference>
<dbReference type="GO" id="GO:0008270">
    <property type="term" value="F:zinc ion binding"/>
    <property type="evidence" value="ECO:0007669"/>
    <property type="project" value="UniProtKB-KW"/>
</dbReference>
<dbReference type="PROSITE" id="PS50089">
    <property type="entry name" value="ZF_RING_2"/>
    <property type="match status" value="1"/>
</dbReference>
<proteinExistence type="predicted"/>
<sequence>MANFTPFSSSSSLSHIPPISAPSSSAPFDDSSDDSCSICLEPFTLHDPSTVTCCKHEYHLHCILEWSQRSKECPICWQSLALKDPASQELLAAVEVERRIRSRNTTNSRVPLEHLNDSHVRYLRIDLFRNCFVVLICIGISFLDTSIILPFNDQRQIIPLQDDSCSDDSDFDDQIMRRLVAAANRARFVQRQERKRSPDSGPSEVLGSNSSMHVLAVQPRVATSPSTVNIQPSALSTTPEINVPHRSRVLYSQSPPESARNPNTTKMLSFPDSIKSKFSAASARYKESISKGTRGLKEKLLAHNVSVKELSKGVQREMNAGITGVARMIERLDLSSKRSSSPLIPVHSGGTSDLPSSGKSVDENGIGGSPSKEIGGAVHDVPSLVTNMQSFQMKTPPFVQVTPIYQTP</sequence>
<dbReference type="Pfam" id="PF13639">
    <property type="entry name" value="zf-RING_2"/>
    <property type="match status" value="1"/>
</dbReference>
<evidence type="ECO:0000256" key="7">
    <source>
        <dbReference type="ARBA" id="ARBA00022833"/>
    </source>
</evidence>
<evidence type="ECO:0000256" key="1">
    <source>
        <dbReference type="ARBA" id="ARBA00000900"/>
    </source>
</evidence>
<gene>
    <name evidence="11" type="primary">RHF2A</name>
    <name evidence="11" type="ORF">CR513_15044</name>
</gene>
<keyword evidence="4" id="KW-0479">Metal-binding</keyword>
<keyword evidence="12" id="KW-1185">Reference proteome</keyword>
<evidence type="ECO:0000256" key="5">
    <source>
        <dbReference type="ARBA" id="ARBA00022771"/>
    </source>
</evidence>
<protein>
    <recommendedName>
        <fullName evidence="2">RING-type E3 ubiquitin transferase</fullName>
        <ecNumber evidence="2">2.3.2.27</ecNumber>
    </recommendedName>
</protein>
<dbReference type="OrthoDB" id="8062037at2759"/>
<evidence type="ECO:0000313" key="12">
    <source>
        <dbReference type="Proteomes" id="UP000257109"/>
    </source>
</evidence>
<dbReference type="FunFam" id="3.30.40.10:FF:000874">
    <property type="entry name" value="E3 ubiquitin-protein ligase RHF1A"/>
    <property type="match status" value="1"/>
</dbReference>
<dbReference type="Gene3D" id="3.30.40.10">
    <property type="entry name" value="Zinc/RING finger domain, C3HC4 (zinc finger)"/>
    <property type="match status" value="1"/>
</dbReference>
<dbReference type="GO" id="GO:0061630">
    <property type="term" value="F:ubiquitin protein ligase activity"/>
    <property type="evidence" value="ECO:0007669"/>
    <property type="project" value="UniProtKB-EC"/>
</dbReference>
<evidence type="ECO:0000256" key="8">
    <source>
        <dbReference type="PROSITE-ProRule" id="PRU00175"/>
    </source>
</evidence>
<dbReference type="EMBL" id="QJKJ01002726">
    <property type="protein sequence ID" value="RDY01608.1"/>
    <property type="molecule type" value="Genomic_DNA"/>
</dbReference>
<comment type="catalytic activity">
    <reaction evidence="1">
        <text>S-ubiquitinyl-[E2 ubiquitin-conjugating enzyme]-L-cysteine + [acceptor protein]-L-lysine = [E2 ubiquitin-conjugating enzyme]-L-cysteine + N(6)-ubiquitinyl-[acceptor protein]-L-lysine.</text>
        <dbReference type="EC" id="2.3.2.27"/>
    </reaction>
</comment>
<keyword evidence="5 8" id="KW-0863">Zinc-finger</keyword>
<organism evidence="11 12">
    <name type="scientific">Mucuna pruriens</name>
    <name type="common">Velvet bean</name>
    <name type="synonym">Dolichos pruriens</name>
    <dbReference type="NCBI Taxonomy" id="157652"/>
    <lineage>
        <taxon>Eukaryota</taxon>
        <taxon>Viridiplantae</taxon>
        <taxon>Streptophyta</taxon>
        <taxon>Embryophyta</taxon>
        <taxon>Tracheophyta</taxon>
        <taxon>Spermatophyta</taxon>
        <taxon>Magnoliopsida</taxon>
        <taxon>eudicotyledons</taxon>
        <taxon>Gunneridae</taxon>
        <taxon>Pentapetalae</taxon>
        <taxon>rosids</taxon>
        <taxon>fabids</taxon>
        <taxon>Fabales</taxon>
        <taxon>Fabaceae</taxon>
        <taxon>Papilionoideae</taxon>
        <taxon>50 kb inversion clade</taxon>
        <taxon>NPAAA clade</taxon>
        <taxon>indigoferoid/millettioid clade</taxon>
        <taxon>Phaseoleae</taxon>
        <taxon>Mucuna</taxon>
    </lineage>
</organism>
<feature type="region of interest" description="Disordered" evidence="9">
    <location>
        <begin position="188"/>
        <end position="209"/>
    </location>
</feature>
<evidence type="ECO:0000256" key="9">
    <source>
        <dbReference type="SAM" id="MobiDB-lite"/>
    </source>
</evidence>
<dbReference type="InterPro" id="IPR001841">
    <property type="entry name" value="Znf_RING"/>
</dbReference>
<feature type="region of interest" description="Disordered" evidence="9">
    <location>
        <begin position="251"/>
        <end position="270"/>
    </location>
</feature>
<dbReference type="PANTHER" id="PTHR46463">
    <property type="entry name" value="ZINC FINGER, RING/FYVE/PHD-TYPE"/>
    <property type="match status" value="1"/>
</dbReference>
<evidence type="ECO:0000256" key="6">
    <source>
        <dbReference type="ARBA" id="ARBA00022786"/>
    </source>
</evidence>
<evidence type="ECO:0000313" key="11">
    <source>
        <dbReference type="EMBL" id="RDY01608.1"/>
    </source>
</evidence>
<feature type="compositionally biased region" description="Polar residues" evidence="9">
    <location>
        <begin position="349"/>
        <end position="359"/>
    </location>
</feature>
<comment type="caution">
    <text evidence="11">The sequence shown here is derived from an EMBL/GenBank/DDBJ whole genome shotgun (WGS) entry which is preliminary data.</text>
</comment>
<dbReference type="EC" id="2.3.2.27" evidence="2"/>
<dbReference type="SMART" id="SM00184">
    <property type="entry name" value="RING"/>
    <property type="match status" value="1"/>
</dbReference>
<dbReference type="AlphaFoldDB" id="A0A371HFP9"/>
<reference evidence="11" key="1">
    <citation type="submission" date="2018-05" db="EMBL/GenBank/DDBJ databases">
        <title>Draft genome of Mucuna pruriens seed.</title>
        <authorList>
            <person name="Nnadi N.E."/>
            <person name="Vos R."/>
            <person name="Hasami M.H."/>
            <person name="Devisetty U.K."/>
            <person name="Aguiy J.C."/>
        </authorList>
    </citation>
    <scope>NUCLEOTIDE SEQUENCE [LARGE SCALE GENOMIC DNA]</scope>
    <source>
        <strain evidence="11">JCA_2017</strain>
    </source>
</reference>
<feature type="compositionally biased region" description="Polar residues" evidence="9">
    <location>
        <begin position="251"/>
        <end position="267"/>
    </location>
</feature>
<name>A0A371HFP9_MUCPR</name>
<keyword evidence="6" id="KW-0833">Ubl conjugation pathway</keyword>
<dbReference type="Proteomes" id="UP000257109">
    <property type="component" value="Unassembled WGS sequence"/>
</dbReference>
<dbReference type="PANTHER" id="PTHR46463:SF72">
    <property type="entry name" value="UBIQUITIN-PROTEIN LIGASE RHF2A, PUTATIVE-RELATED"/>
    <property type="match status" value="1"/>
</dbReference>
<feature type="domain" description="RING-type" evidence="10">
    <location>
        <begin position="36"/>
        <end position="76"/>
    </location>
</feature>
<dbReference type="SUPFAM" id="SSF57850">
    <property type="entry name" value="RING/U-box"/>
    <property type="match status" value="1"/>
</dbReference>
<evidence type="ECO:0000256" key="2">
    <source>
        <dbReference type="ARBA" id="ARBA00012483"/>
    </source>
</evidence>